<dbReference type="AlphaFoldDB" id="A0AAW0CVB4"/>
<evidence type="ECO:0000313" key="2">
    <source>
        <dbReference type="Proteomes" id="UP001362999"/>
    </source>
</evidence>
<sequence length="548" mass="62455">MLFVNLALSAMEVNKVGLLYMVDKSDKGERRREYDVIDGPAADLSRPPFGRLYTSIGCFYAFRLEVHQKCAGLVSAALLFQRIRATHECLHMVPTLWPGDMVVESFVSRSSGHFVYASTVIKFVDDRDWNPEERIKIILGIERAPLWSASPFSALDQLYTGILADVPNQQCLQHILSAIATRLRLPLYHIGELLELRTTDIQVTLRRLPSLIDVIPSFDGHGFKPASLITAQHASFLDFLNDPARSAQFHVDDDARHSIALQILKVFSLPPGNRFLPRWGHIWRWGRRHVEEPWKWLRDQDGPADLIQDWNDYMWMGMFELALKMTPTHPGEDVHDLSEALETAVSPKLVRIIQTSMLIRAGSGTFEGLYSLLRTIRFILDYSWEEMRTAIAEIQPAITTGSDALNLCQKISSASYIQELHPNPTLQALAKSCVELVCLHLKMDDFEMSIICGWSHILRACFPTTELLETVERLVTTENLAVLKQSHGRHDDERSSPIHNIIVWLEVNPMHPSAPLHLIGRVKAFEDTAENRDKYEADWKQWKQCTGF</sequence>
<comment type="caution">
    <text evidence="1">The sequence shown here is derived from an EMBL/GenBank/DDBJ whole genome shotgun (WGS) entry which is preliminary data.</text>
</comment>
<gene>
    <name evidence="1" type="ORF">R3P38DRAFT_3449501</name>
</gene>
<reference evidence="1 2" key="1">
    <citation type="journal article" date="2024" name="J Genomics">
        <title>Draft genome sequencing and assembly of Favolaschia claudopus CIRM-BRFM 2984 isolated from oak limbs.</title>
        <authorList>
            <person name="Navarro D."/>
            <person name="Drula E."/>
            <person name="Chaduli D."/>
            <person name="Cazenave R."/>
            <person name="Ahrendt S."/>
            <person name="Wang J."/>
            <person name="Lipzen A."/>
            <person name="Daum C."/>
            <person name="Barry K."/>
            <person name="Grigoriev I.V."/>
            <person name="Favel A."/>
            <person name="Rosso M.N."/>
            <person name="Martin F."/>
        </authorList>
    </citation>
    <scope>NUCLEOTIDE SEQUENCE [LARGE SCALE GENOMIC DNA]</scope>
    <source>
        <strain evidence="1 2">CIRM-BRFM 2984</strain>
    </source>
</reference>
<accession>A0AAW0CVB4</accession>
<keyword evidence="2" id="KW-1185">Reference proteome</keyword>
<protein>
    <submittedName>
        <fullName evidence="1">Uncharacterized protein</fullName>
    </submittedName>
</protein>
<dbReference type="EMBL" id="JAWWNJ010000013">
    <property type="protein sequence ID" value="KAK7042816.1"/>
    <property type="molecule type" value="Genomic_DNA"/>
</dbReference>
<organism evidence="1 2">
    <name type="scientific">Favolaschia claudopus</name>
    <dbReference type="NCBI Taxonomy" id="2862362"/>
    <lineage>
        <taxon>Eukaryota</taxon>
        <taxon>Fungi</taxon>
        <taxon>Dikarya</taxon>
        <taxon>Basidiomycota</taxon>
        <taxon>Agaricomycotina</taxon>
        <taxon>Agaricomycetes</taxon>
        <taxon>Agaricomycetidae</taxon>
        <taxon>Agaricales</taxon>
        <taxon>Marasmiineae</taxon>
        <taxon>Mycenaceae</taxon>
        <taxon>Favolaschia</taxon>
    </lineage>
</organism>
<evidence type="ECO:0000313" key="1">
    <source>
        <dbReference type="EMBL" id="KAK7042816.1"/>
    </source>
</evidence>
<proteinExistence type="predicted"/>
<dbReference type="Proteomes" id="UP001362999">
    <property type="component" value="Unassembled WGS sequence"/>
</dbReference>
<name>A0AAW0CVB4_9AGAR</name>